<evidence type="ECO:0000313" key="4">
    <source>
        <dbReference type="Proteomes" id="UP000325933"/>
    </source>
</evidence>
<dbReference type="EMBL" id="VYQB01000004">
    <property type="protein sequence ID" value="KAA9018913.1"/>
    <property type="molecule type" value="Genomic_DNA"/>
</dbReference>
<dbReference type="Pfam" id="PF14397">
    <property type="entry name" value="ATPgrasp_ST"/>
    <property type="match status" value="1"/>
</dbReference>
<name>A0A5J5I7B3_9SPHN</name>
<evidence type="ECO:0000259" key="1">
    <source>
        <dbReference type="Pfam" id="PF14397"/>
    </source>
</evidence>
<feature type="domain" description="Alpha-L-glutamate ligase-related protein ATP-grasp" evidence="1">
    <location>
        <begin position="88"/>
        <end position="331"/>
    </location>
</feature>
<evidence type="ECO:0000313" key="3">
    <source>
        <dbReference type="EMBL" id="KAA9031487.1"/>
    </source>
</evidence>
<reference evidence="4 5" key="1">
    <citation type="submission" date="2019-09" db="EMBL/GenBank/DDBJ databases">
        <authorList>
            <person name="Feng G."/>
        </authorList>
    </citation>
    <scope>NUCLEOTIDE SEQUENCE [LARGE SCALE GENOMIC DNA]</scope>
    <source>
        <strain evidence="3 4">KACC 19283</strain>
        <strain evidence="2 5">KACC 19284</strain>
    </source>
</reference>
<dbReference type="SUPFAM" id="SSF56059">
    <property type="entry name" value="Glutathione synthetase ATP-binding domain-like"/>
    <property type="match status" value="1"/>
</dbReference>
<comment type="caution">
    <text evidence="3">The sequence shown here is derived from an EMBL/GenBank/DDBJ whole genome shotgun (WGS) entry which is preliminary data.</text>
</comment>
<accession>A0A5J5I7B3</accession>
<evidence type="ECO:0000313" key="5">
    <source>
        <dbReference type="Proteomes" id="UP000326364"/>
    </source>
</evidence>
<dbReference type="Proteomes" id="UP000326364">
    <property type="component" value="Unassembled WGS sequence"/>
</dbReference>
<proteinExistence type="predicted"/>
<organism evidence="3 4">
    <name type="scientific">Sphingobium limneticum</name>
    <dbReference type="NCBI Taxonomy" id="1007511"/>
    <lineage>
        <taxon>Bacteria</taxon>
        <taxon>Pseudomonadati</taxon>
        <taxon>Pseudomonadota</taxon>
        <taxon>Alphaproteobacteria</taxon>
        <taxon>Sphingomonadales</taxon>
        <taxon>Sphingomonadaceae</taxon>
        <taxon>Sphingobium</taxon>
    </lineage>
</organism>
<protein>
    <recommendedName>
        <fullName evidence="1">Alpha-L-glutamate ligase-related protein ATP-grasp domain-containing protein</fullName>
    </recommendedName>
</protein>
<gene>
    <name evidence="3" type="ORF">F4U95_07670</name>
    <name evidence="2" type="ORF">F4U96_07720</name>
</gene>
<dbReference type="EMBL" id="VYQA01000004">
    <property type="protein sequence ID" value="KAA9031487.1"/>
    <property type="molecule type" value="Genomic_DNA"/>
</dbReference>
<dbReference type="Proteomes" id="UP000325933">
    <property type="component" value="Unassembled WGS sequence"/>
</dbReference>
<dbReference type="AlphaFoldDB" id="A0A5J5I7B3"/>
<dbReference type="InterPro" id="IPR039523">
    <property type="entry name" value="RimK-rel_E_lig_ATP-grasp"/>
</dbReference>
<sequence length="361" mass="39118">MLTVRALPLRDRGGNALLRAYHDGLVRHWTPAQRLAGHLLAALGRGGWTPAERLYLGDAVRGQGLSMRDRKGLHRLLNPAAFPLATNPLKNKQLFARAASGLPLPDACDPDRQDLDAWLTGQDDIIAKPSYRSKGQGVERFVREGTGWRDGDRAMDAAQLATHLRRVWRQGGVIQQRLPTHGALADLSPGALSTLRIVTCLNEQGEPEICDMALRLSAGGPRPVDNFNAGNLVLAVDGAGRCGPAWRSGGKRPPSRHISHPVTGVAIEGALLPDHAAAQALAIRAHERFREGFTLIGWDIGLTAQGPVLIEGNWNPGTDIVQLVNGRGLADSRLGILYGHALSRLTAEDWRGARVVQRDRR</sequence>
<keyword evidence="5" id="KW-1185">Reference proteome</keyword>
<evidence type="ECO:0000313" key="2">
    <source>
        <dbReference type="EMBL" id="KAA9018913.1"/>
    </source>
</evidence>